<organism evidence="1 2">
    <name type="scientific">Lyngbya aestuarii BL J</name>
    <dbReference type="NCBI Taxonomy" id="1348334"/>
    <lineage>
        <taxon>Bacteria</taxon>
        <taxon>Bacillati</taxon>
        <taxon>Cyanobacteriota</taxon>
        <taxon>Cyanophyceae</taxon>
        <taxon>Oscillatoriophycideae</taxon>
        <taxon>Oscillatoriales</taxon>
        <taxon>Microcoleaceae</taxon>
        <taxon>Lyngbya</taxon>
    </lineage>
</organism>
<gene>
    <name evidence="1" type="ORF">M595_3524</name>
</gene>
<dbReference type="Proteomes" id="UP000017127">
    <property type="component" value="Unassembled WGS sequence"/>
</dbReference>
<comment type="caution">
    <text evidence="1">The sequence shown here is derived from an EMBL/GenBank/DDBJ whole genome shotgun (WGS) entry which is preliminary data.</text>
</comment>
<proteinExistence type="predicted"/>
<reference evidence="1 2" key="1">
    <citation type="journal article" date="2013" name="Front. Microbiol.">
        <title>Comparative genomic analyses of the cyanobacterium, Lyngbya aestuarii BL J, a powerful hydrogen producer.</title>
        <authorList>
            <person name="Kothari A."/>
            <person name="Vaughn M."/>
            <person name="Garcia-Pichel F."/>
        </authorList>
    </citation>
    <scope>NUCLEOTIDE SEQUENCE [LARGE SCALE GENOMIC DNA]</scope>
    <source>
        <strain evidence="1 2">BL J</strain>
    </source>
</reference>
<protein>
    <submittedName>
        <fullName evidence="1">Uncharacterized protein</fullName>
    </submittedName>
</protein>
<accession>U7QGZ7</accession>
<dbReference type="EMBL" id="AUZM01000035">
    <property type="protein sequence ID" value="ERT06532.1"/>
    <property type="molecule type" value="Genomic_DNA"/>
</dbReference>
<name>U7QGZ7_9CYAN</name>
<evidence type="ECO:0000313" key="1">
    <source>
        <dbReference type="EMBL" id="ERT06532.1"/>
    </source>
</evidence>
<dbReference type="AlphaFoldDB" id="U7QGZ7"/>
<evidence type="ECO:0000313" key="2">
    <source>
        <dbReference type="Proteomes" id="UP000017127"/>
    </source>
</evidence>
<sequence>MWAESISDRPFVVRALIEWGVMLGSNQSLCSSRISAI</sequence>
<keyword evidence="2" id="KW-1185">Reference proteome</keyword>